<protein>
    <submittedName>
        <fullName evidence="1">Uncharacterized protein</fullName>
    </submittedName>
</protein>
<accession>A0A5N6GEV0</accession>
<evidence type="ECO:0000313" key="1">
    <source>
        <dbReference type="EMBL" id="KAB8240488.1"/>
    </source>
</evidence>
<proteinExistence type="predicted"/>
<gene>
    <name evidence="1" type="ORF">BDV35DRAFT_119888</name>
</gene>
<reference evidence="1" key="1">
    <citation type="submission" date="2019-04" db="EMBL/GenBank/DDBJ databases">
        <title>Friends and foes A comparative genomics study of 23 Aspergillus species from section Flavi.</title>
        <authorList>
            <consortium name="DOE Joint Genome Institute"/>
            <person name="Kjaerbolling I."/>
            <person name="Vesth T."/>
            <person name="Frisvad J.C."/>
            <person name="Nybo J.L."/>
            <person name="Theobald S."/>
            <person name="Kildgaard S."/>
            <person name="Isbrandt T."/>
            <person name="Kuo A."/>
            <person name="Sato A."/>
            <person name="Lyhne E.K."/>
            <person name="Kogle M.E."/>
            <person name="Wiebenga A."/>
            <person name="Kun R.S."/>
            <person name="Lubbers R.J."/>
            <person name="Makela M.R."/>
            <person name="Barry K."/>
            <person name="Chovatia M."/>
            <person name="Clum A."/>
            <person name="Daum C."/>
            <person name="Haridas S."/>
            <person name="He G."/>
            <person name="LaButti K."/>
            <person name="Lipzen A."/>
            <person name="Mondo S."/>
            <person name="Riley R."/>
            <person name="Salamov A."/>
            <person name="Simmons B.A."/>
            <person name="Magnuson J.K."/>
            <person name="Henrissat B."/>
            <person name="Mortensen U.H."/>
            <person name="Larsen T.O."/>
            <person name="Devries R.P."/>
            <person name="Grigoriev I.V."/>
            <person name="Machida M."/>
            <person name="Baker S.E."/>
            <person name="Andersen M.R."/>
        </authorList>
    </citation>
    <scope>NUCLEOTIDE SEQUENCE [LARGE SCALE GENOMIC DNA]</scope>
    <source>
        <strain evidence="1">CBS 121.62</strain>
    </source>
</reference>
<name>A0A5N6GEV0_ASPFL</name>
<dbReference type="AlphaFoldDB" id="A0A5N6GEV0"/>
<dbReference type="Proteomes" id="UP000325434">
    <property type="component" value="Unassembled WGS sequence"/>
</dbReference>
<sequence>MFSIPGSWWSLHRTSRWCPESGAVTLLDGRSKALHRPRPSPPASIALTHCGSVDRHNAGISERAISRDSCEVRVGWMLDCRIELQ</sequence>
<dbReference type="EMBL" id="ML734737">
    <property type="protein sequence ID" value="KAB8240488.1"/>
    <property type="molecule type" value="Genomic_DNA"/>
</dbReference>
<organism evidence="1">
    <name type="scientific">Aspergillus flavus</name>
    <dbReference type="NCBI Taxonomy" id="5059"/>
    <lineage>
        <taxon>Eukaryota</taxon>
        <taxon>Fungi</taxon>
        <taxon>Dikarya</taxon>
        <taxon>Ascomycota</taxon>
        <taxon>Pezizomycotina</taxon>
        <taxon>Eurotiomycetes</taxon>
        <taxon>Eurotiomycetidae</taxon>
        <taxon>Eurotiales</taxon>
        <taxon>Aspergillaceae</taxon>
        <taxon>Aspergillus</taxon>
        <taxon>Aspergillus subgen. Circumdati</taxon>
    </lineage>
</organism>